<dbReference type="CDD" id="cd16380">
    <property type="entry name" value="YitT_C"/>
    <property type="match status" value="1"/>
</dbReference>
<proteinExistence type="predicted"/>
<dbReference type="PANTHER" id="PTHR33545:SF5">
    <property type="entry name" value="UPF0750 MEMBRANE PROTEIN YITT"/>
    <property type="match status" value="1"/>
</dbReference>
<gene>
    <name evidence="8" type="ORF">IAC13_05675</name>
</gene>
<evidence type="ECO:0000256" key="6">
    <source>
        <dbReference type="SAM" id="Phobius"/>
    </source>
</evidence>
<evidence type="ECO:0000256" key="4">
    <source>
        <dbReference type="ARBA" id="ARBA00022989"/>
    </source>
</evidence>
<feature type="transmembrane region" description="Helical" evidence="6">
    <location>
        <begin position="159"/>
        <end position="177"/>
    </location>
</feature>
<feature type="transmembrane region" description="Helical" evidence="6">
    <location>
        <begin position="17"/>
        <end position="39"/>
    </location>
</feature>
<reference evidence="8" key="1">
    <citation type="submission" date="2020-10" db="EMBL/GenBank/DDBJ databases">
        <authorList>
            <person name="Gilroy R."/>
        </authorList>
    </citation>
    <scope>NUCLEOTIDE SEQUENCE</scope>
    <source>
        <strain evidence="8">E3-2379</strain>
    </source>
</reference>
<dbReference type="InterPro" id="IPR019264">
    <property type="entry name" value="DUF2179"/>
</dbReference>
<dbReference type="InterPro" id="IPR003740">
    <property type="entry name" value="YitT"/>
</dbReference>
<name>A0A9D9I199_9FIRM</name>
<dbReference type="PIRSF" id="PIRSF006483">
    <property type="entry name" value="Membrane_protein_YitT"/>
    <property type="match status" value="1"/>
</dbReference>
<keyword evidence="3 6" id="KW-0812">Transmembrane</keyword>
<evidence type="ECO:0000256" key="3">
    <source>
        <dbReference type="ARBA" id="ARBA00022692"/>
    </source>
</evidence>
<dbReference type="GO" id="GO:0005886">
    <property type="term" value="C:plasma membrane"/>
    <property type="evidence" value="ECO:0007669"/>
    <property type="project" value="UniProtKB-SubCell"/>
</dbReference>
<feature type="transmembrane region" description="Helical" evidence="6">
    <location>
        <begin position="113"/>
        <end position="138"/>
    </location>
</feature>
<dbReference type="InterPro" id="IPR051461">
    <property type="entry name" value="UPF0750_membrane"/>
</dbReference>
<dbReference type="Gene3D" id="3.30.70.120">
    <property type="match status" value="1"/>
</dbReference>
<dbReference type="InterPro" id="IPR015867">
    <property type="entry name" value="N-reg_PII/ATP_PRibTrfase_C"/>
</dbReference>
<dbReference type="PANTHER" id="PTHR33545">
    <property type="entry name" value="UPF0750 MEMBRANE PROTEIN YITT-RELATED"/>
    <property type="match status" value="1"/>
</dbReference>
<evidence type="ECO:0000259" key="7">
    <source>
        <dbReference type="Pfam" id="PF10035"/>
    </source>
</evidence>
<sequence>MRYDTIKVDYVKEIKKILMIVIASLIIAANIKTFVRAGGLFPGGFTGLTILIQNIGTEYFGINIPFSLVNILLNAIPAMVAWKTIGKKFTAYSCIIIVLTSIFTDIIPEKPIVYDVLLICIFGGIINGFAINLCLRAGASGGGTDFIAIYASEKLHLDTWNYILGANAVMLMVAGYLFGWNQALYSIIFQFASTQVIQTLHKHYRKHTFFIITDCPEEVYEVILHCTNHGATIFEGTGCYDNKVRSMVYSVVSSDEVKKVKEGVRLVDPKAFVNVIKTDQLDGKFYKRPND</sequence>
<dbReference type="Proteomes" id="UP000823618">
    <property type="component" value="Unassembled WGS sequence"/>
</dbReference>
<feature type="transmembrane region" description="Helical" evidence="6">
    <location>
        <begin position="59"/>
        <end position="82"/>
    </location>
</feature>
<evidence type="ECO:0000256" key="1">
    <source>
        <dbReference type="ARBA" id="ARBA00004651"/>
    </source>
</evidence>
<comment type="caution">
    <text evidence="8">The sequence shown here is derived from an EMBL/GenBank/DDBJ whole genome shotgun (WGS) entry which is preliminary data.</text>
</comment>
<comment type="subcellular location">
    <subcellularLocation>
        <location evidence="1">Cell membrane</location>
        <topology evidence="1">Multi-pass membrane protein</topology>
    </subcellularLocation>
</comment>
<accession>A0A9D9I199</accession>
<keyword evidence="2" id="KW-1003">Cell membrane</keyword>
<dbReference type="EMBL" id="JADIML010000155">
    <property type="protein sequence ID" value="MBO8463404.1"/>
    <property type="molecule type" value="Genomic_DNA"/>
</dbReference>
<organism evidence="8 9">
    <name type="scientific">Candidatus Scybalomonas excrementavium</name>
    <dbReference type="NCBI Taxonomy" id="2840943"/>
    <lineage>
        <taxon>Bacteria</taxon>
        <taxon>Bacillati</taxon>
        <taxon>Bacillota</taxon>
        <taxon>Clostridia</taxon>
        <taxon>Lachnospirales</taxon>
        <taxon>Lachnospiraceae</taxon>
        <taxon>Lachnospiraceae incertae sedis</taxon>
        <taxon>Candidatus Scybalomonas</taxon>
    </lineage>
</organism>
<dbReference type="AlphaFoldDB" id="A0A9D9I199"/>
<feature type="domain" description="DUF2179" evidence="7">
    <location>
        <begin position="229"/>
        <end position="282"/>
    </location>
</feature>
<keyword evidence="4 6" id="KW-1133">Transmembrane helix</keyword>
<feature type="transmembrane region" description="Helical" evidence="6">
    <location>
        <begin position="89"/>
        <end position="107"/>
    </location>
</feature>
<evidence type="ECO:0000313" key="8">
    <source>
        <dbReference type="EMBL" id="MBO8463404.1"/>
    </source>
</evidence>
<reference evidence="8" key="2">
    <citation type="journal article" date="2021" name="PeerJ">
        <title>Extensive microbial diversity within the chicken gut microbiome revealed by metagenomics and culture.</title>
        <authorList>
            <person name="Gilroy R."/>
            <person name="Ravi A."/>
            <person name="Getino M."/>
            <person name="Pursley I."/>
            <person name="Horton D.L."/>
            <person name="Alikhan N.F."/>
            <person name="Baker D."/>
            <person name="Gharbi K."/>
            <person name="Hall N."/>
            <person name="Watson M."/>
            <person name="Adriaenssens E.M."/>
            <person name="Foster-Nyarko E."/>
            <person name="Jarju S."/>
            <person name="Secka A."/>
            <person name="Antonio M."/>
            <person name="Oren A."/>
            <person name="Chaudhuri R.R."/>
            <person name="La Ragione R."/>
            <person name="Hildebrand F."/>
            <person name="Pallen M.J."/>
        </authorList>
    </citation>
    <scope>NUCLEOTIDE SEQUENCE</scope>
    <source>
        <strain evidence="8">E3-2379</strain>
    </source>
</reference>
<evidence type="ECO:0000256" key="2">
    <source>
        <dbReference type="ARBA" id="ARBA00022475"/>
    </source>
</evidence>
<dbReference type="Pfam" id="PF02588">
    <property type="entry name" value="YitT_membrane"/>
    <property type="match status" value="1"/>
</dbReference>
<keyword evidence="5 6" id="KW-0472">Membrane</keyword>
<dbReference type="Pfam" id="PF10035">
    <property type="entry name" value="DUF2179"/>
    <property type="match status" value="1"/>
</dbReference>
<evidence type="ECO:0000313" key="9">
    <source>
        <dbReference type="Proteomes" id="UP000823618"/>
    </source>
</evidence>
<protein>
    <submittedName>
        <fullName evidence="8">YitT family protein</fullName>
    </submittedName>
</protein>
<evidence type="ECO:0000256" key="5">
    <source>
        <dbReference type="ARBA" id="ARBA00023136"/>
    </source>
</evidence>